<evidence type="ECO:0000313" key="3">
    <source>
        <dbReference type="Proteomes" id="UP000721844"/>
    </source>
</evidence>
<dbReference type="InterPro" id="IPR010982">
    <property type="entry name" value="Lambda_DNA-bd_dom_sf"/>
</dbReference>
<keyword evidence="3" id="KW-1185">Reference proteome</keyword>
<feature type="region of interest" description="Disordered" evidence="1">
    <location>
        <begin position="81"/>
        <end position="107"/>
    </location>
</feature>
<dbReference type="Gene3D" id="1.10.260.40">
    <property type="entry name" value="lambda repressor-like DNA-binding domains"/>
    <property type="match status" value="1"/>
</dbReference>
<dbReference type="CDD" id="cd00093">
    <property type="entry name" value="HTH_XRE"/>
    <property type="match status" value="1"/>
</dbReference>
<sequence length="147" mass="16107">MSGQSSPKVIQRKQAGDRLRRARIAAGYAEQIDFYDLFGIPQGTYANHESGLRGFDMIVAKDYAEKLGNVTAAWLITGEGDAPSEMSAKSPRGKRSLVGDSEIGSNPKEKALNEKMTFVWEHLPFDAKVAVLPVIEALSSVWPRKPS</sequence>
<dbReference type="GO" id="GO:0003677">
    <property type="term" value="F:DNA binding"/>
    <property type="evidence" value="ECO:0007669"/>
    <property type="project" value="InterPro"/>
</dbReference>
<gene>
    <name evidence="2" type="ORF">ACELLULO517_07575</name>
</gene>
<dbReference type="EMBL" id="JAESVA010000002">
    <property type="protein sequence ID" value="MCB8880090.1"/>
    <property type="molecule type" value="Genomic_DNA"/>
</dbReference>
<comment type="caution">
    <text evidence="2">The sequence shown here is derived from an EMBL/GenBank/DDBJ whole genome shotgun (WGS) entry which is preliminary data.</text>
</comment>
<evidence type="ECO:0000256" key="1">
    <source>
        <dbReference type="SAM" id="MobiDB-lite"/>
    </source>
</evidence>
<evidence type="ECO:0000313" key="2">
    <source>
        <dbReference type="EMBL" id="MCB8880090.1"/>
    </source>
</evidence>
<accession>A0A963YZT8</accession>
<reference evidence="2 3" key="1">
    <citation type="journal article" date="2021" name="Microorganisms">
        <title>Acidisoma silvae sp. nov. and Acidisomacellulosilytica sp. nov., Two Acidophilic Bacteria Isolated from Decaying Wood, Hydrolyzing Cellulose and Producing Poly-3-hydroxybutyrate.</title>
        <authorList>
            <person name="Mieszkin S."/>
            <person name="Pouder E."/>
            <person name="Uroz S."/>
            <person name="Simon-Colin C."/>
            <person name="Alain K."/>
        </authorList>
    </citation>
    <scope>NUCLEOTIDE SEQUENCE [LARGE SCALE GENOMIC DNA]</scope>
    <source>
        <strain evidence="2 3">HW T5.17</strain>
    </source>
</reference>
<proteinExistence type="predicted"/>
<protein>
    <submittedName>
        <fullName evidence="2">Helix-turn-helix transcriptional regulator</fullName>
    </submittedName>
</protein>
<dbReference type="SUPFAM" id="SSF47413">
    <property type="entry name" value="lambda repressor-like DNA-binding domains"/>
    <property type="match status" value="1"/>
</dbReference>
<dbReference type="InterPro" id="IPR001387">
    <property type="entry name" value="Cro/C1-type_HTH"/>
</dbReference>
<dbReference type="Proteomes" id="UP000721844">
    <property type="component" value="Unassembled WGS sequence"/>
</dbReference>
<dbReference type="AlphaFoldDB" id="A0A963YZT8"/>
<name>A0A963YZT8_9PROT</name>
<organism evidence="2 3">
    <name type="scientific">Acidisoma cellulosilyticum</name>
    <dbReference type="NCBI Taxonomy" id="2802395"/>
    <lineage>
        <taxon>Bacteria</taxon>
        <taxon>Pseudomonadati</taxon>
        <taxon>Pseudomonadota</taxon>
        <taxon>Alphaproteobacteria</taxon>
        <taxon>Acetobacterales</taxon>
        <taxon>Acidocellaceae</taxon>
        <taxon>Acidisoma</taxon>
    </lineage>
</organism>
<dbReference type="RefSeq" id="WP_227306697.1">
    <property type="nucleotide sequence ID" value="NZ_JAESVA010000002.1"/>
</dbReference>